<evidence type="ECO:0000256" key="1">
    <source>
        <dbReference type="SAM" id="Phobius"/>
    </source>
</evidence>
<feature type="transmembrane region" description="Helical" evidence="1">
    <location>
        <begin position="143"/>
        <end position="160"/>
    </location>
</feature>
<organism evidence="3 4">
    <name type="scientific">Aquella oligotrophica</name>
    <dbReference type="NCBI Taxonomy" id="2067065"/>
    <lineage>
        <taxon>Bacteria</taxon>
        <taxon>Pseudomonadati</taxon>
        <taxon>Pseudomonadota</taxon>
        <taxon>Betaproteobacteria</taxon>
        <taxon>Neisseriales</taxon>
        <taxon>Neisseriaceae</taxon>
        <taxon>Aquella</taxon>
    </lineage>
</organism>
<dbReference type="EMBL" id="CP024847">
    <property type="protein sequence ID" value="AUR52252.1"/>
    <property type="molecule type" value="Genomic_DNA"/>
</dbReference>
<dbReference type="KEGG" id="nba:CUN60_08080"/>
<protein>
    <recommendedName>
        <fullName evidence="2">Phosphatidic acid phosphatase type 2/haloperoxidase domain-containing protein</fullName>
    </recommendedName>
</protein>
<dbReference type="SUPFAM" id="SSF48317">
    <property type="entry name" value="Acid phosphatase/Vanadium-dependent haloperoxidase"/>
    <property type="match status" value="1"/>
</dbReference>
<dbReference type="InterPro" id="IPR000326">
    <property type="entry name" value="PAP2/HPO"/>
</dbReference>
<dbReference type="OrthoDB" id="9813524at2"/>
<feature type="domain" description="Phosphatidic acid phosphatase type 2/haloperoxidase" evidence="2">
    <location>
        <begin position="90"/>
        <end position="209"/>
    </location>
</feature>
<dbReference type="CDD" id="cd03396">
    <property type="entry name" value="PAP2_like_6"/>
    <property type="match status" value="1"/>
</dbReference>
<keyword evidence="1" id="KW-0472">Membrane</keyword>
<sequence length="223" mass="25473">MPQKLYLAISLIILCLVTFALSPYLDQQLASLPYDYQTRYFYGEIAFWCKVIYYSVNVTTFLLILVPLAIIVLTLMKKIQVNPLIVRRMVLITYISLAIGPGLLVNTFFKDEWGRPRPYQVIRDHKPFSYPWQPHFNHPKDNSFPSGHVSIGAFIGIPFIAARRKRLGVALCIVGTIVVGIVRFLQGGHYFSDILMAAIIVWSVNLVVTLLVDKYLMRNKYGS</sequence>
<dbReference type="SMART" id="SM00014">
    <property type="entry name" value="acidPPc"/>
    <property type="match status" value="1"/>
</dbReference>
<evidence type="ECO:0000259" key="2">
    <source>
        <dbReference type="SMART" id="SM00014"/>
    </source>
</evidence>
<name>A0A2I7N720_9NEIS</name>
<feature type="transmembrane region" description="Helical" evidence="1">
    <location>
        <begin position="191"/>
        <end position="212"/>
    </location>
</feature>
<dbReference type="RefSeq" id="WP_102951548.1">
    <property type="nucleotide sequence ID" value="NZ_CP024847.1"/>
</dbReference>
<dbReference type="Proteomes" id="UP000236655">
    <property type="component" value="Chromosome"/>
</dbReference>
<keyword evidence="4" id="KW-1185">Reference proteome</keyword>
<dbReference type="InterPro" id="IPR036938">
    <property type="entry name" value="PAP2/HPO_sf"/>
</dbReference>
<dbReference type="AlphaFoldDB" id="A0A2I7N720"/>
<keyword evidence="1" id="KW-0812">Transmembrane</keyword>
<evidence type="ECO:0000313" key="4">
    <source>
        <dbReference type="Proteomes" id="UP000236655"/>
    </source>
</evidence>
<gene>
    <name evidence="3" type="ORF">CUN60_08080</name>
</gene>
<feature type="transmembrane region" description="Helical" evidence="1">
    <location>
        <begin position="167"/>
        <end position="185"/>
    </location>
</feature>
<dbReference type="Gene3D" id="1.20.144.10">
    <property type="entry name" value="Phosphatidic acid phosphatase type 2/haloperoxidase"/>
    <property type="match status" value="1"/>
</dbReference>
<feature type="transmembrane region" description="Helical" evidence="1">
    <location>
        <begin position="88"/>
        <end position="109"/>
    </location>
</feature>
<dbReference type="Pfam" id="PF01569">
    <property type="entry name" value="PAP2"/>
    <property type="match status" value="1"/>
</dbReference>
<reference evidence="4" key="1">
    <citation type="submission" date="2017-11" db="EMBL/GenBank/DDBJ databases">
        <authorList>
            <person name="Chan K.G."/>
            <person name="Lee L.S."/>
        </authorList>
    </citation>
    <scope>NUCLEOTIDE SEQUENCE [LARGE SCALE GENOMIC DNA]</scope>
    <source>
        <strain evidence="4">DSM 100970</strain>
    </source>
</reference>
<feature type="transmembrane region" description="Helical" evidence="1">
    <location>
        <begin position="51"/>
        <end position="76"/>
    </location>
</feature>
<proteinExistence type="predicted"/>
<evidence type="ECO:0000313" key="3">
    <source>
        <dbReference type="EMBL" id="AUR52252.1"/>
    </source>
</evidence>
<accession>A0A2I7N720</accession>
<keyword evidence="1" id="KW-1133">Transmembrane helix</keyword>